<keyword evidence="4" id="KW-1185">Reference proteome</keyword>
<dbReference type="PANTHER" id="PTHR44259">
    <property type="entry name" value="OS07G0183000 PROTEIN-RELATED"/>
    <property type="match status" value="1"/>
</dbReference>
<reference evidence="3" key="1">
    <citation type="submission" date="2020-03" db="EMBL/GenBank/DDBJ databases">
        <title>A high-quality chromosome-level genome assembly of a woody plant with both climbing and erect habits, Rhamnella rubrinervis.</title>
        <authorList>
            <person name="Lu Z."/>
            <person name="Yang Y."/>
            <person name="Zhu X."/>
            <person name="Sun Y."/>
        </authorList>
    </citation>
    <scope>NUCLEOTIDE SEQUENCE</scope>
    <source>
        <strain evidence="3">BYM</strain>
        <tissue evidence="3">Leaf</tissue>
    </source>
</reference>
<dbReference type="SUPFAM" id="SSF81383">
    <property type="entry name" value="F-box domain"/>
    <property type="match status" value="1"/>
</dbReference>
<dbReference type="Gene3D" id="1.20.1280.50">
    <property type="match status" value="1"/>
</dbReference>
<dbReference type="EMBL" id="VOIH02000007">
    <property type="protein sequence ID" value="KAF3441912.1"/>
    <property type="molecule type" value="Genomic_DNA"/>
</dbReference>
<sequence length="387" mass="43876">MEKTACSSSSSGFSSWACLPTDIVFTIFHRLVSLPDFIRFGCVCKSWNASTLNYYKQRLIRLSNLHLPWLLVQHDSNYKCLCLYDIINAEIYKFHYTYAPYIYGFSRGWLFIMEEEKHRLTLLSPLSNTIIHLPPFDTGKFEDEEVYSVMLSSDPSLGPFEAIAISCHKFHTLAYLNSSDEFWTYLVKDNVADPPGCFKVIFHRDRIIGVSDSSGQVFSVVVTDDEDDAIHDASTKCINFLQIPTKCVTLKEIAPPCVENSDINNVETHLVETTRGDLLMILRYFVSFPTPLNKYKIYKLVLDSDHDGQLARIPIVNLGGDSLFLGFNNSISILASLYPGCSPNSIYYAGHPAIEVFHLEDESVSTILISKEYSEYSLASLPTWIKL</sequence>
<comment type="caution">
    <text evidence="3">The sequence shown here is derived from an EMBL/GenBank/DDBJ whole genome shotgun (WGS) entry which is preliminary data.</text>
</comment>
<organism evidence="3 4">
    <name type="scientific">Rhamnella rubrinervis</name>
    <dbReference type="NCBI Taxonomy" id="2594499"/>
    <lineage>
        <taxon>Eukaryota</taxon>
        <taxon>Viridiplantae</taxon>
        <taxon>Streptophyta</taxon>
        <taxon>Embryophyta</taxon>
        <taxon>Tracheophyta</taxon>
        <taxon>Spermatophyta</taxon>
        <taxon>Magnoliopsida</taxon>
        <taxon>eudicotyledons</taxon>
        <taxon>Gunneridae</taxon>
        <taxon>Pentapetalae</taxon>
        <taxon>rosids</taxon>
        <taxon>fabids</taxon>
        <taxon>Rosales</taxon>
        <taxon>Rhamnaceae</taxon>
        <taxon>rhamnoid group</taxon>
        <taxon>Rhamneae</taxon>
        <taxon>Rhamnella</taxon>
    </lineage>
</organism>
<protein>
    <recommendedName>
        <fullName evidence="5">F-box domain-containing protein</fullName>
    </recommendedName>
</protein>
<evidence type="ECO:0000313" key="4">
    <source>
        <dbReference type="Proteomes" id="UP000796880"/>
    </source>
</evidence>
<evidence type="ECO:0008006" key="5">
    <source>
        <dbReference type="Google" id="ProtNLM"/>
    </source>
</evidence>
<evidence type="ECO:0000259" key="2">
    <source>
        <dbReference type="Pfam" id="PF12937"/>
    </source>
</evidence>
<dbReference type="CDD" id="cd09917">
    <property type="entry name" value="F-box_SF"/>
    <property type="match status" value="1"/>
</dbReference>
<dbReference type="AlphaFoldDB" id="A0A8K0GUM2"/>
<feature type="domain" description="F-box" evidence="2">
    <location>
        <begin position="16"/>
        <end position="51"/>
    </location>
</feature>
<name>A0A8K0GUM2_9ROSA</name>
<dbReference type="InterPro" id="IPR001810">
    <property type="entry name" value="F-box_dom"/>
</dbReference>
<dbReference type="Pfam" id="PF12937">
    <property type="entry name" value="F-box-like"/>
    <property type="match status" value="1"/>
</dbReference>
<dbReference type="InterPro" id="IPR050942">
    <property type="entry name" value="F-box_BR-signaling"/>
</dbReference>
<evidence type="ECO:0000259" key="1">
    <source>
        <dbReference type="Pfam" id="PF03478"/>
    </source>
</evidence>
<dbReference type="OrthoDB" id="1519185at2759"/>
<accession>A0A8K0GUM2</accession>
<gene>
    <name evidence="3" type="ORF">FNV43_RR15827</name>
</gene>
<dbReference type="Pfam" id="PF03478">
    <property type="entry name" value="Beta-prop_KIB1-4"/>
    <property type="match status" value="1"/>
</dbReference>
<dbReference type="InterPro" id="IPR005174">
    <property type="entry name" value="KIB1-4_b-propeller"/>
</dbReference>
<proteinExistence type="predicted"/>
<evidence type="ECO:0000313" key="3">
    <source>
        <dbReference type="EMBL" id="KAF3441912.1"/>
    </source>
</evidence>
<dbReference type="InterPro" id="IPR036047">
    <property type="entry name" value="F-box-like_dom_sf"/>
</dbReference>
<dbReference type="Proteomes" id="UP000796880">
    <property type="component" value="Unassembled WGS sequence"/>
</dbReference>
<feature type="domain" description="KIB1-4 beta-propeller" evidence="1">
    <location>
        <begin position="85"/>
        <end position="349"/>
    </location>
</feature>
<dbReference type="PANTHER" id="PTHR44259:SF93">
    <property type="entry name" value="PROTEIN, PUTATIVE (DUF295)-RELATED"/>
    <property type="match status" value="1"/>
</dbReference>